<comment type="caution">
    <text evidence="2">The sequence shown here is derived from an EMBL/GenBank/DDBJ whole genome shotgun (WGS) entry which is preliminary data.</text>
</comment>
<accession>A0A645BLT2</accession>
<protein>
    <recommendedName>
        <fullName evidence="1">DUF5714 domain-containing protein</fullName>
    </recommendedName>
</protein>
<evidence type="ECO:0000259" key="1">
    <source>
        <dbReference type="Pfam" id="PF18978"/>
    </source>
</evidence>
<dbReference type="Pfam" id="PF18978">
    <property type="entry name" value="DUF5714"/>
    <property type="match status" value="1"/>
</dbReference>
<gene>
    <name evidence="2" type="ORF">SDC9_113193</name>
</gene>
<proteinExistence type="predicted"/>
<evidence type="ECO:0000313" key="2">
    <source>
        <dbReference type="EMBL" id="MPM66286.1"/>
    </source>
</evidence>
<name>A0A645BLT2_9ZZZZ</name>
<sequence>MADLDNALKEIQKRGGSAPPGACGFIGNCGAAVSAGAFYSVVTGASPYSEGAQWGDVNMLTGKCLMAMAEIGGPRCCKRNSFIAIGTAVEQVGDKLGIKMEYPEKIECGFSDRNEECIKEKCKFYVKK</sequence>
<dbReference type="InterPro" id="IPR043768">
    <property type="entry name" value="DUF5714"/>
</dbReference>
<dbReference type="EMBL" id="VSSQ01020986">
    <property type="protein sequence ID" value="MPM66286.1"/>
    <property type="molecule type" value="Genomic_DNA"/>
</dbReference>
<organism evidence="2">
    <name type="scientific">bioreactor metagenome</name>
    <dbReference type="NCBI Taxonomy" id="1076179"/>
    <lineage>
        <taxon>unclassified sequences</taxon>
        <taxon>metagenomes</taxon>
        <taxon>ecological metagenomes</taxon>
    </lineage>
</organism>
<feature type="domain" description="DUF5714" evidence="1">
    <location>
        <begin position="6"/>
        <end position="125"/>
    </location>
</feature>
<reference evidence="2" key="1">
    <citation type="submission" date="2019-08" db="EMBL/GenBank/DDBJ databases">
        <authorList>
            <person name="Kucharzyk K."/>
            <person name="Murdoch R.W."/>
            <person name="Higgins S."/>
            <person name="Loffler F."/>
        </authorList>
    </citation>
    <scope>NUCLEOTIDE SEQUENCE</scope>
</reference>
<dbReference type="AlphaFoldDB" id="A0A645BLT2"/>